<dbReference type="InterPro" id="IPR013154">
    <property type="entry name" value="ADH-like_N"/>
</dbReference>
<proteinExistence type="predicted"/>
<reference evidence="7 8" key="1">
    <citation type="submission" date="2020-08" db="EMBL/GenBank/DDBJ databases">
        <title>Sequencing the genomes of 1000 actinobacteria strains.</title>
        <authorList>
            <person name="Klenk H.-P."/>
        </authorList>
    </citation>
    <scope>NUCLEOTIDE SEQUENCE [LARGE SCALE GENOMIC DNA]</scope>
    <source>
        <strain evidence="7 8">DSM 45518</strain>
    </source>
</reference>
<evidence type="ECO:0000313" key="7">
    <source>
        <dbReference type="EMBL" id="MBB4692210.1"/>
    </source>
</evidence>
<dbReference type="InterPro" id="IPR011032">
    <property type="entry name" value="GroES-like_sf"/>
</dbReference>
<sequence>MRAIALDEYGDPDVMTLRELPDPLVGPDTVRIRVRAAGVNPVDHLIRAGHLQGAYPHHLPLIPGWDVAGVVDQIGAAVTRFRVGDEVMAYARKDSVQHGTYAELVSVTERACAHKPAAISFAEAGGLPLAGLTGLQALTAASVGPSDVLLVNAAAGGVGHIAVQIARALGVTRVIGTASPANHDFLRSLGVEPVEYGDELPKQLADLVGGDGRVDVAVDFHGGDGLRAIAGLVRHPIRHASVVDPAVKEQGGRYVFVRPDGVELETLGSLAAGGRLRVQVAKEFPLEQAAEAHRLIEQGHVQGKVVLTVD</sequence>
<dbReference type="SMART" id="SM00829">
    <property type="entry name" value="PKS_ER"/>
    <property type="match status" value="1"/>
</dbReference>
<dbReference type="SUPFAM" id="SSF51735">
    <property type="entry name" value="NAD(P)-binding Rossmann-fold domains"/>
    <property type="match status" value="1"/>
</dbReference>
<accession>A0A7W7CRX8</accession>
<dbReference type="Gene3D" id="3.90.180.10">
    <property type="entry name" value="Medium-chain alcohol dehydrogenases, catalytic domain"/>
    <property type="match status" value="1"/>
</dbReference>
<evidence type="ECO:0000259" key="6">
    <source>
        <dbReference type="SMART" id="SM00829"/>
    </source>
</evidence>
<dbReference type="GO" id="GO:0005737">
    <property type="term" value="C:cytoplasm"/>
    <property type="evidence" value="ECO:0007669"/>
    <property type="project" value="UniProtKB-SubCell"/>
</dbReference>
<dbReference type="EMBL" id="JACHMF010000001">
    <property type="protein sequence ID" value="MBB4692210.1"/>
    <property type="molecule type" value="Genomic_DNA"/>
</dbReference>
<dbReference type="InterPro" id="IPR020843">
    <property type="entry name" value="ER"/>
</dbReference>
<feature type="domain" description="Enoyl reductase (ER)" evidence="6">
    <location>
        <begin position="10"/>
        <end position="307"/>
    </location>
</feature>
<dbReference type="AlphaFoldDB" id="A0A7W7CRX8"/>
<dbReference type="RefSeq" id="WP_184950953.1">
    <property type="nucleotide sequence ID" value="NZ_BOMC01000079.1"/>
</dbReference>
<keyword evidence="5" id="KW-0694">RNA-binding</keyword>
<keyword evidence="4" id="KW-0521">NADP</keyword>
<dbReference type="Proteomes" id="UP000542742">
    <property type="component" value="Unassembled WGS sequence"/>
</dbReference>
<evidence type="ECO:0000256" key="3">
    <source>
        <dbReference type="ARBA" id="ARBA00022490"/>
    </source>
</evidence>
<dbReference type="InterPro" id="IPR036291">
    <property type="entry name" value="NAD(P)-bd_dom_sf"/>
</dbReference>
<dbReference type="PANTHER" id="PTHR44154">
    <property type="entry name" value="QUINONE OXIDOREDUCTASE"/>
    <property type="match status" value="1"/>
</dbReference>
<keyword evidence="3" id="KW-0963">Cytoplasm</keyword>
<dbReference type="PANTHER" id="PTHR44154:SF1">
    <property type="entry name" value="QUINONE OXIDOREDUCTASE"/>
    <property type="match status" value="1"/>
</dbReference>
<evidence type="ECO:0000256" key="4">
    <source>
        <dbReference type="ARBA" id="ARBA00022857"/>
    </source>
</evidence>
<comment type="subunit">
    <text evidence="2">Homotetramer.</text>
</comment>
<protein>
    <submittedName>
        <fullName evidence="7">NADPH:quinone reductase-like Zn-dependent oxidoreductase</fullName>
    </submittedName>
</protein>
<dbReference type="InterPro" id="IPR051603">
    <property type="entry name" value="Zinc-ADH_QOR/CCCR"/>
</dbReference>
<dbReference type="PROSITE" id="PS01162">
    <property type="entry name" value="QOR_ZETA_CRYSTAL"/>
    <property type="match status" value="1"/>
</dbReference>
<keyword evidence="8" id="KW-1185">Reference proteome</keyword>
<dbReference type="Pfam" id="PF13602">
    <property type="entry name" value="ADH_zinc_N_2"/>
    <property type="match status" value="1"/>
</dbReference>
<evidence type="ECO:0000256" key="5">
    <source>
        <dbReference type="ARBA" id="ARBA00022884"/>
    </source>
</evidence>
<evidence type="ECO:0000256" key="2">
    <source>
        <dbReference type="ARBA" id="ARBA00011881"/>
    </source>
</evidence>
<dbReference type="InterPro" id="IPR002364">
    <property type="entry name" value="Quin_OxRdtase/zeta-crystal_CS"/>
</dbReference>
<dbReference type="GO" id="GO:0008270">
    <property type="term" value="F:zinc ion binding"/>
    <property type="evidence" value="ECO:0007669"/>
    <property type="project" value="InterPro"/>
</dbReference>
<organism evidence="7 8">
    <name type="scientific">Paractinoplanes abujensis</name>
    <dbReference type="NCBI Taxonomy" id="882441"/>
    <lineage>
        <taxon>Bacteria</taxon>
        <taxon>Bacillati</taxon>
        <taxon>Actinomycetota</taxon>
        <taxon>Actinomycetes</taxon>
        <taxon>Micromonosporales</taxon>
        <taxon>Micromonosporaceae</taxon>
        <taxon>Paractinoplanes</taxon>
    </lineage>
</organism>
<dbReference type="SUPFAM" id="SSF50129">
    <property type="entry name" value="GroES-like"/>
    <property type="match status" value="1"/>
</dbReference>
<dbReference type="Gene3D" id="3.40.50.720">
    <property type="entry name" value="NAD(P)-binding Rossmann-like Domain"/>
    <property type="match status" value="1"/>
</dbReference>
<gene>
    <name evidence="7" type="ORF">BKA14_002358</name>
</gene>
<name>A0A7W7CRX8_9ACTN</name>
<dbReference type="CDD" id="cd05289">
    <property type="entry name" value="MDR_like_2"/>
    <property type="match status" value="1"/>
</dbReference>
<evidence type="ECO:0000256" key="1">
    <source>
        <dbReference type="ARBA" id="ARBA00004496"/>
    </source>
</evidence>
<comment type="subcellular location">
    <subcellularLocation>
        <location evidence="1">Cytoplasm</location>
    </subcellularLocation>
</comment>
<dbReference type="Pfam" id="PF08240">
    <property type="entry name" value="ADH_N"/>
    <property type="match status" value="1"/>
</dbReference>
<dbReference type="GO" id="GO:0016491">
    <property type="term" value="F:oxidoreductase activity"/>
    <property type="evidence" value="ECO:0007669"/>
    <property type="project" value="InterPro"/>
</dbReference>
<comment type="caution">
    <text evidence="7">The sequence shown here is derived from an EMBL/GenBank/DDBJ whole genome shotgun (WGS) entry which is preliminary data.</text>
</comment>
<dbReference type="GO" id="GO:0003723">
    <property type="term" value="F:RNA binding"/>
    <property type="evidence" value="ECO:0007669"/>
    <property type="project" value="UniProtKB-KW"/>
</dbReference>
<evidence type="ECO:0000313" key="8">
    <source>
        <dbReference type="Proteomes" id="UP000542742"/>
    </source>
</evidence>